<reference evidence="13 14" key="1">
    <citation type="submission" date="2019-10" db="EMBL/GenBank/DDBJ databases">
        <title>Genomic analysis of Raineyella sp. CBA3103.</title>
        <authorList>
            <person name="Roh S.W."/>
        </authorList>
    </citation>
    <scope>NUCLEOTIDE SEQUENCE [LARGE SCALE GENOMIC DNA]</scope>
    <source>
        <strain evidence="13 14">CBA3103</strain>
    </source>
</reference>
<feature type="transmembrane region" description="Helical" evidence="12">
    <location>
        <begin position="298"/>
        <end position="319"/>
    </location>
</feature>
<evidence type="ECO:0000256" key="12">
    <source>
        <dbReference type="SAM" id="Phobius"/>
    </source>
</evidence>
<keyword evidence="5" id="KW-0762">Sugar transport</keyword>
<dbReference type="RefSeq" id="WP_153571081.1">
    <property type="nucleotide sequence ID" value="NZ_CP045725.1"/>
</dbReference>
<feature type="transmembrane region" description="Helical" evidence="12">
    <location>
        <begin position="249"/>
        <end position="266"/>
    </location>
</feature>
<evidence type="ECO:0000256" key="11">
    <source>
        <dbReference type="SAM" id="MobiDB-lite"/>
    </source>
</evidence>
<dbReference type="CDD" id="cd06579">
    <property type="entry name" value="TM_PBP1_transp_AraH_like"/>
    <property type="match status" value="1"/>
</dbReference>
<evidence type="ECO:0000256" key="3">
    <source>
        <dbReference type="ARBA" id="ARBA00022475"/>
    </source>
</evidence>
<dbReference type="AlphaFoldDB" id="A0A5Q2F6G6"/>
<sequence>MAEITSETGSPRTSVLKKFRDAVGGGGLRQYGMMIALGLLVLLFQFLTNGLFLQPRNVTSLLVQNGYVLILAIGMVMVIIAGHIDLSVGSVCAFVGATVATAMHTWHFPWPAAILLGLAMGIVVGIWQGFWVAYVGIPAFIVTLAGMLLFRGLDLMILNAQSIPVPEAFQKIANGYLPEIGPNTGYHNITLLLSILAVVAMVWFEFRRRADLKQHDMPMPSMIGSVIKLVVLGALIMIFGMLLASYRGVPVVGLILLALVIAYTFVTQQTVTGRRIYAVGGNRHAAGLSGVDTKKIDFFVMVNMGFLAAIAGMVFTAYLNAANPKDGQNFELDAIAAVFIGGAAVAGGVGTVAGSMIGGLVMGVLNLGLANMSVDSNWIQIIKGLVLLGAVAFDVISKLRGKSNFIDMIIRAVGGGRGGSAESGPALGLPATGSETGEAPVKVDGATVNTVSGFKKINGASLGAARHKRETASRG</sequence>
<protein>
    <recommendedName>
        <fullName evidence="10">Xylose transport system permease protein XylH</fullName>
    </recommendedName>
</protein>
<evidence type="ECO:0000256" key="9">
    <source>
        <dbReference type="ARBA" id="ARBA00035611"/>
    </source>
</evidence>
<keyword evidence="8 12" id="KW-0472">Membrane</keyword>
<evidence type="ECO:0000313" key="13">
    <source>
        <dbReference type="EMBL" id="QGF22562.1"/>
    </source>
</evidence>
<keyword evidence="4" id="KW-0997">Cell inner membrane</keyword>
<dbReference type="PANTHER" id="PTHR32196:SF32">
    <property type="entry name" value="XYLOSE TRANSPORT SYSTEM PERMEASE PROTEIN XYLH"/>
    <property type="match status" value="1"/>
</dbReference>
<feature type="transmembrane region" description="Helical" evidence="12">
    <location>
        <begin position="31"/>
        <end position="53"/>
    </location>
</feature>
<keyword evidence="6 12" id="KW-0812">Transmembrane</keyword>
<feature type="transmembrane region" description="Helical" evidence="12">
    <location>
        <begin position="339"/>
        <end position="365"/>
    </location>
</feature>
<dbReference type="PANTHER" id="PTHR32196">
    <property type="entry name" value="ABC TRANSPORTER PERMEASE PROTEIN YPHD-RELATED-RELATED"/>
    <property type="match status" value="1"/>
</dbReference>
<dbReference type="KEGG" id="rain:Rai3103_01410"/>
<evidence type="ECO:0000256" key="2">
    <source>
        <dbReference type="ARBA" id="ARBA00022448"/>
    </source>
</evidence>
<dbReference type="EMBL" id="CP045725">
    <property type="protein sequence ID" value="QGF22562.1"/>
    <property type="molecule type" value="Genomic_DNA"/>
</dbReference>
<comment type="function">
    <text evidence="9">Part of the binding-protein-dependent transport system for D-xylose. Probably responsible for the translocation of the substrate across the membrane.</text>
</comment>
<evidence type="ECO:0000313" key="14">
    <source>
        <dbReference type="Proteomes" id="UP000386847"/>
    </source>
</evidence>
<evidence type="ECO:0000256" key="4">
    <source>
        <dbReference type="ARBA" id="ARBA00022519"/>
    </source>
</evidence>
<feature type="transmembrane region" description="Helical" evidence="12">
    <location>
        <begin position="65"/>
        <end position="84"/>
    </location>
</feature>
<evidence type="ECO:0000256" key="8">
    <source>
        <dbReference type="ARBA" id="ARBA00023136"/>
    </source>
</evidence>
<organism evidence="13 14">
    <name type="scientific">Raineyella fluvialis</name>
    <dbReference type="NCBI Taxonomy" id="2662261"/>
    <lineage>
        <taxon>Bacteria</taxon>
        <taxon>Bacillati</taxon>
        <taxon>Actinomycetota</taxon>
        <taxon>Actinomycetes</taxon>
        <taxon>Propionibacteriales</taxon>
        <taxon>Propionibacteriaceae</taxon>
        <taxon>Raineyella</taxon>
    </lineage>
</organism>
<feature type="transmembrane region" description="Helical" evidence="12">
    <location>
        <begin position="225"/>
        <end position="243"/>
    </location>
</feature>
<dbReference type="InterPro" id="IPR001851">
    <property type="entry name" value="ABC_transp_permease"/>
</dbReference>
<dbReference type="NCBIfam" id="NF040906">
    <property type="entry name" value="GguB"/>
    <property type="match status" value="1"/>
</dbReference>
<keyword evidence="2" id="KW-0813">Transport</keyword>
<proteinExistence type="predicted"/>
<dbReference type="GO" id="GO:0022857">
    <property type="term" value="F:transmembrane transporter activity"/>
    <property type="evidence" value="ECO:0007669"/>
    <property type="project" value="InterPro"/>
</dbReference>
<feature type="transmembrane region" description="Helical" evidence="12">
    <location>
        <begin position="104"/>
        <end position="124"/>
    </location>
</feature>
<dbReference type="GO" id="GO:0005886">
    <property type="term" value="C:plasma membrane"/>
    <property type="evidence" value="ECO:0007669"/>
    <property type="project" value="UniProtKB-SubCell"/>
</dbReference>
<feature type="transmembrane region" description="Helical" evidence="12">
    <location>
        <begin position="131"/>
        <end position="150"/>
    </location>
</feature>
<evidence type="ECO:0000256" key="6">
    <source>
        <dbReference type="ARBA" id="ARBA00022692"/>
    </source>
</evidence>
<keyword evidence="7 12" id="KW-1133">Transmembrane helix</keyword>
<keyword evidence="14" id="KW-1185">Reference proteome</keyword>
<evidence type="ECO:0000256" key="1">
    <source>
        <dbReference type="ARBA" id="ARBA00004651"/>
    </source>
</evidence>
<comment type="subcellular location">
    <subcellularLocation>
        <location evidence="1">Cell membrane</location>
        <topology evidence="1">Multi-pass membrane protein</topology>
    </subcellularLocation>
</comment>
<feature type="transmembrane region" description="Helical" evidence="12">
    <location>
        <begin position="185"/>
        <end position="204"/>
    </location>
</feature>
<keyword evidence="3" id="KW-1003">Cell membrane</keyword>
<dbReference type="Proteomes" id="UP000386847">
    <property type="component" value="Chromosome"/>
</dbReference>
<gene>
    <name evidence="13" type="ORF">Rai3103_01410</name>
</gene>
<feature type="region of interest" description="Disordered" evidence="11">
    <location>
        <begin position="418"/>
        <end position="440"/>
    </location>
</feature>
<evidence type="ECO:0000256" key="7">
    <source>
        <dbReference type="ARBA" id="ARBA00022989"/>
    </source>
</evidence>
<accession>A0A5Q2F6G6</accession>
<evidence type="ECO:0000256" key="5">
    <source>
        <dbReference type="ARBA" id="ARBA00022597"/>
    </source>
</evidence>
<evidence type="ECO:0000256" key="10">
    <source>
        <dbReference type="ARBA" id="ARBA00035686"/>
    </source>
</evidence>
<name>A0A5Q2F6G6_9ACTN</name>
<dbReference type="Pfam" id="PF02653">
    <property type="entry name" value="BPD_transp_2"/>
    <property type="match status" value="1"/>
</dbReference>